<comment type="caution">
    <text evidence="6">The sequence shown here is derived from an EMBL/GenBank/DDBJ whole genome shotgun (WGS) entry which is preliminary data.</text>
</comment>
<feature type="transmembrane region" description="Helical" evidence="4">
    <location>
        <begin position="104"/>
        <end position="125"/>
    </location>
</feature>
<evidence type="ECO:0000313" key="7">
    <source>
        <dbReference type="Proteomes" id="UP001054889"/>
    </source>
</evidence>
<dbReference type="InterPro" id="IPR015943">
    <property type="entry name" value="WD40/YVTN_repeat-like_dom_sf"/>
</dbReference>
<dbReference type="GO" id="GO:0046872">
    <property type="term" value="F:metal ion binding"/>
    <property type="evidence" value="ECO:0007669"/>
    <property type="project" value="UniProtKB-KW"/>
</dbReference>
<feature type="domain" description="Cation-transporting P-type ATPase C-terminal" evidence="5">
    <location>
        <begin position="97"/>
        <end position="165"/>
    </location>
</feature>
<keyword evidence="2" id="KW-0460">Magnesium</keyword>
<dbReference type="GO" id="GO:0005886">
    <property type="term" value="C:plasma membrane"/>
    <property type="evidence" value="ECO:0007669"/>
    <property type="project" value="TreeGrafter"/>
</dbReference>
<evidence type="ECO:0000313" key="6">
    <source>
        <dbReference type="EMBL" id="GJM98053.1"/>
    </source>
</evidence>
<evidence type="ECO:0000256" key="3">
    <source>
        <dbReference type="SAM" id="MobiDB-lite"/>
    </source>
</evidence>
<evidence type="ECO:0000256" key="4">
    <source>
        <dbReference type="SAM" id="Phobius"/>
    </source>
</evidence>
<keyword evidence="4" id="KW-0472">Membrane</keyword>
<dbReference type="SUPFAM" id="SSF81665">
    <property type="entry name" value="Calcium ATPase, transmembrane domain M"/>
    <property type="match status" value="1"/>
</dbReference>
<proteinExistence type="predicted"/>
<dbReference type="InterPro" id="IPR036322">
    <property type="entry name" value="WD40_repeat_dom_sf"/>
</dbReference>
<dbReference type="Gene3D" id="2.130.10.10">
    <property type="entry name" value="YVTN repeat-like/Quinoprotein amine dehydrogenase"/>
    <property type="match status" value="1"/>
</dbReference>
<evidence type="ECO:0000256" key="1">
    <source>
        <dbReference type="ARBA" id="ARBA00022723"/>
    </source>
</evidence>
<feature type="region of interest" description="Disordered" evidence="3">
    <location>
        <begin position="177"/>
        <end position="206"/>
    </location>
</feature>
<dbReference type="SUPFAM" id="SSF50978">
    <property type="entry name" value="WD40 repeat-like"/>
    <property type="match status" value="1"/>
</dbReference>
<name>A0AAV5CJ40_ELECO</name>
<dbReference type="InterPro" id="IPR023298">
    <property type="entry name" value="ATPase_P-typ_TM_dom_sf"/>
</dbReference>
<dbReference type="InterPro" id="IPR006068">
    <property type="entry name" value="ATPase_P-typ_cation-transptr_C"/>
</dbReference>
<dbReference type="PANTHER" id="PTHR24093:SF434">
    <property type="entry name" value="CALCIUM-TRANSPORTING ATPASE 13, PLASMA MEMBRANE-TYPE-RELATED"/>
    <property type="match status" value="1"/>
</dbReference>
<protein>
    <recommendedName>
        <fullName evidence="5">Cation-transporting P-type ATPase C-terminal domain-containing protein</fullName>
    </recommendedName>
</protein>
<evidence type="ECO:0000259" key="5">
    <source>
        <dbReference type="Pfam" id="PF00689"/>
    </source>
</evidence>
<dbReference type="GO" id="GO:0005388">
    <property type="term" value="F:P-type calcium transporter activity"/>
    <property type="evidence" value="ECO:0007669"/>
    <property type="project" value="TreeGrafter"/>
</dbReference>
<keyword evidence="7" id="KW-1185">Reference proteome</keyword>
<dbReference type="Pfam" id="PF00689">
    <property type="entry name" value="Cation_ATPase_C"/>
    <property type="match status" value="1"/>
</dbReference>
<gene>
    <name evidence="6" type="primary">ga15028</name>
    <name evidence="6" type="ORF">PR202_ga15028</name>
</gene>
<reference evidence="6" key="2">
    <citation type="submission" date="2021-12" db="EMBL/GenBank/DDBJ databases">
        <title>Resequencing data analysis of finger millet.</title>
        <authorList>
            <person name="Hatakeyama M."/>
            <person name="Aluri S."/>
            <person name="Balachadran M.T."/>
            <person name="Sivarajan S.R."/>
            <person name="Poveda L."/>
            <person name="Shimizu-Inatsugi R."/>
            <person name="Schlapbach R."/>
            <person name="Sreeman S.M."/>
            <person name="Shimizu K.K."/>
        </authorList>
    </citation>
    <scope>NUCLEOTIDE SEQUENCE</scope>
</reference>
<sequence>MEKKKVAVPLVCHGHSRPVVDLFYSPVTPDGYFLISASKDTNPMLRNGETGDWIGTFQGHKDEVITLHLAKFIQFQLIVNVAVLIINFVAALTSGKMPLTTVQLLWVNLIMDTMGALALATDTPIDELMRRPPVGHTAPLISNTMWRNLLAQAAFQFQVAVLLALQYRGREIMGTGRRLTAPSSSTPSCCARSSTSSTRGRSRGGTYSPGCCGTGCSWGSLPSRSRCRCSWSSCSPGSPGHRGSHWRSGECVPPSPPVSWPIGWAVKFIPVPERTLH</sequence>
<dbReference type="PANTHER" id="PTHR24093">
    <property type="entry name" value="CATION TRANSPORTING ATPASE"/>
    <property type="match status" value="1"/>
</dbReference>
<keyword evidence="4" id="KW-1133">Transmembrane helix</keyword>
<organism evidence="6 7">
    <name type="scientific">Eleusine coracana subsp. coracana</name>
    <dbReference type="NCBI Taxonomy" id="191504"/>
    <lineage>
        <taxon>Eukaryota</taxon>
        <taxon>Viridiplantae</taxon>
        <taxon>Streptophyta</taxon>
        <taxon>Embryophyta</taxon>
        <taxon>Tracheophyta</taxon>
        <taxon>Spermatophyta</taxon>
        <taxon>Magnoliopsida</taxon>
        <taxon>Liliopsida</taxon>
        <taxon>Poales</taxon>
        <taxon>Poaceae</taxon>
        <taxon>PACMAD clade</taxon>
        <taxon>Chloridoideae</taxon>
        <taxon>Cynodonteae</taxon>
        <taxon>Eleusininae</taxon>
        <taxon>Eleusine</taxon>
    </lineage>
</organism>
<keyword evidence="1" id="KW-0479">Metal-binding</keyword>
<reference evidence="6" key="1">
    <citation type="journal article" date="2018" name="DNA Res.">
        <title>Multiple hybrid de novo genome assembly of finger millet, an orphan allotetraploid crop.</title>
        <authorList>
            <person name="Hatakeyama M."/>
            <person name="Aluri S."/>
            <person name="Balachadran M.T."/>
            <person name="Sivarajan S.R."/>
            <person name="Patrignani A."/>
            <person name="Gruter S."/>
            <person name="Poveda L."/>
            <person name="Shimizu-Inatsugi R."/>
            <person name="Baeten J."/>
            <person name="Francoijs K.J."/>
            <person name="Nataraja K.N."/>
            <person name="Reddy Y.A.N."/>
            <person name="Phadnis S."/>
            <person name="Ravikumar R.L."/>
            <person name="Schlapbach R."/>
            <person name="Sreeman S.M."/>
            <person name="Shimizu K.K."/>
        </authorList>
    </citation>
    <scope>NUCLEOTIDE SEQUENCE</scope>
</reference>
<dbReference type="Proteomes" id="UP001054889">
    <property type="component" value="Unassembled WGS sequence"/>
</dbReference>
<dbReference type="AlphaFoldDB" id="A0AAV5CJ40"/>
<dbReference type="EMBL" id="BQKI01000007">
    <property type="protein sequence ID" value="GJM98053.1"/>
    <property type="molecule type" value="Genomic_DNA"/>
</dbReference>
<feature type="compositionally biased region" description="Low complexity" evidence="3">
    <location>
        <begin position="180"/>
        <end position="206"/>
    </location>
</feature>
<evidence type="ECO:0000256" key="2">
    <source>
        <dbReference type="ARBA" id="ARBA00022842"/>
    </source>
</evidence>
<accession>A0AAV5CJ40</accession>
<feature type="transmembrane region" description="Helical" evidence="4">
    <location>
        <begin position="72"/>
        <end position="92"/>
    </location>
</feature>
<dbReference type="Gene3D" id="1.20.1110.10">
    <property type="entry name" value="Calcium-transporting ATPase, transmembrane domain"/>
    <property type="match status" value="1"/>
</dbReference>
<keyword evidence="4" id="KW-0812">Transmembrane</keyword>